<evidence type="ECO:0000313" key="3">
    <source>
        <dbReference type="EMBL" id="TKF26399.1"/>
    </source>
</evidence>
<protein>
    <submittedName>
        <fullName evidence="3">Uncharacterized protein</fullName>
    </submittedName>
</protein>
<accession>A0A4U1YZR4</accession>
<dbReference type="AlphaFoldDB" id="A0A4U1YZR4"/>
<evidence type="ECO:0000256" key="1">
    <source>
        <dbReference type="SAM" id="MobiDB-lite"/>
    </source>
</evidence>
<proteinExistence type="predicted"/>
<gene>
    <name evidence="3" type="ORF">FCV52_08790</name>
</gene>
<name>A0A4U1YZR4_9VIBR</name>
<sequence length="675" mass="77520">MASNRKITNNLIRGFSLFFLVSVIAVLFTLYISSSYSTATIEEKLSSITGLWNLLLGLPITAAGAIIAIMLAQKSIDISKTQEHLEEQSLQLNSKLAEYEFKQSLTLKWEESVHHYVELNEGIQALTDSLSKLKYWHQKPKNHLSIYGAELSSSTTKNIQLAFDNYQTDETSAEKLQTKITVGFNCFDCPSLSISNNKLVFDEDKNKELTFEHNKSFYEEVEEQVITSLHKVELALIAINKCGFTAELWKEKYRQHLANNSFMLNNALKHYDALNCQLSNSSDRLKFNSEVYQTPLKALEKVREYKRNLQTPSYSMKIFLLTSNIHPEANYHNNCLSLLDFIPIKKKNRTSSHFCGLPVSEDICTSSTPSLFWDELETNTIVRVEHWHSTGLLFFKDIVRMMPNEDDVLNWSKQQFTLSPRSQSWIKQDLSFDIKNIFLINQVFVPVLQDELLDDIDLGNEEHQIELNTSAEGLFSQFIASAEYGHFLTDSFSSYSCKNISYKTHQYRNQLMKKSYVKNWEVRQPKSTEDEMIIAGFKSRIDLMSEEKSQDSPSSSPNELRHRLRSNRRVEKASHSNHFDEYVFGSIVLFPKFNGYCDILELVGNQERLNDISLERILLFKGKTENDNGHLVIDISSTNKTIFNDVDVDGVVKCLENENAVSLPIQSYESLIVTV</sequence>
<dbReference type="EMBL" id="SYUW01000022">
    <property type="protein sequence ID" value="TKF26399.1"/>
    <property type="molecule type" value="Genomic_DNA"/>
</dbReference>
<feature type="transmembrane region" description="Helical" evidence="2">
    <location>
        <begin position="12"/>
        <end position="32"/>
    </location>
</feature>
<evidence type="ECO:0000256" key="2">
    <source>
        <dbReference type="SAM" id="Phobius"/>
    </source>
</evidence>
<keyword evidence="2" id="KW-0812">Transmembrane</keyword>
<organism evidence="3 4">
    <name type="scientific">Vibrio kanaloae</name>
    <dbReference type="NCBI Taxonomy" id="170673"/>
    <lineage>
        <taxon>Bacteria</taxon>
        <taxon>Pseudomonadati</taxon>
        <taxon>Pseudomonadota</taxon>
        <taxon>Gammaproteobacteria</taxon>
        <taxon>Vibrionales</taxon>
        <taxon>Vibrionaceae</taxon>
        <taxon>Vibrio</taxon>
    </lineage>
</organism>
<reference evidence="3 4" key="1">
    <citation type="submission" date="2019-04" db="EMBL/GenBank/DDBJ databases">
        <title>A reverse ecology approach based on a biological definition of microbial populations.</title>
        <authorList>
            <person name="Arevalo P."/>
            <person name="Vaninsberghe D."/>
            <person name="Elsherbini J."/>
            <person name="Gore J."/>
            <person name="Polz M."/>
        </authorList>
    </citation>
    <scope>NUCLEOTIDE SEQUENCE [LARGE SCALE GENOMIC DNA]</scope>
    <source>
        <strain evidence="3 4">10N.261.46.E4</strain>
    </source>
</reference>
<keyword evidence="2" id="KW-0472">Membrane</keyword>
<comment type="caution">
    <text evidence="3">The sequence shown here is derived from an EMBL/GenBank/DDBJ whole genome shotgun (WGS) entry which is preliminary data.</text>
</comment>
<evidence type="ECO:0000313" key="4">
    <source>
        <dbReference type="Proteomes" id="UP000305234"/>
    </source>
</evidence>
<dbReference type="RefSeq" id="WP_136997898.1">
    <property type="nucleotide sequence ID" value="NZ_SYUW01000022.1"/>
</dbReference>
<dbReference type="Proteomes" id="UP000305234">
    <property type="component" value="Unassembled WGS sequence"/>
</dbReference>
<feature type="transmembrane region" description="Helical" evidence="2">
    <location>
        <begin position="52"/>
        <end position="72"/>
    </location>
</feature>
<feature type="region of interest" description="Disordered" evidence="1">
    <location>
        <begin position="545"/>
        <end position="567"/>
    </location>
</feature>
<keyword evidence="2" id="KW-1133">Transmembrane helix</keyword>